<feature type="compositionally biased region" description="Acidic residues" evidence="1">
    <location>
        <begin position="61"/>
        <end position="70"/>
    </location>
</feature>
<feature type="compositionally biased region" description="Basic residues" evidence="1">
    <location>
        <begin position="1"/>
        <end position="12"/>
    </location>
</feature>
<evidence type="ECO:0000256" key="1">
    <source>
        <dbReference type="SAM" id="MobiDB-lite"/>
    </source>
</evidence>
<proteinExistence type="predicted"/>
<evidence type="ECO:0000313" key="3">
    <source>
        <dbReference type="Proteomes" id="UP000053558"/>
    </source>
</evidence>
<feature type="region of interest" description="Disordered" evidence="1">
    <location>
        <begin position="1"/>
        <end position="38"/>
    </location>
</feature>
<sequence length="301" mass="32918">MNARGRRSRGGRSKSTTSDRRDHSPDHGHQGWKSEDIESKLAPGAVMYTTDVARQVGAVGDDTDSSPEWDWEGHGRAMASKTEEPPISRSQRQEMGARQDDAHPAHLSTEERNDNRDVVASMVAARLRRQNQGARGEDAPGSARSSQNEAPFQLQGDDEIAEAPLAFSMFASGGSYDDSDDDGYDNDDDDNDNDNDNDNDDNNNNDNDDNDDMNPKGDPSTSANETHQLQDYWTGRADYGEPAPSPSGDADMSTIFGSTPSTPVLRRERQAEVAENVLESKHAKSPSTTYPQIQSLAVWAC</sequence>
<feature type="compositionally biased region" description="Acidic residues" evidence="1">
    <location>
        <begin position="177"/>
        <end position="212"/>
    </location>
</feature>
<gene>
    <name evidence="2" type="ORF">CONPUDRAFT_69591</name>
</gene>
<organism evidence="2 3">
    <name type="scientific">Coniophora puteana (strain RWD-64-598)</name>
    <name type="common">Brown rot fungus</name>
    <dbReference type="NCBI Taxonomy" id="741705"/>
    <lineage>
        <taxon>Eukaryota</taxon>
        <taxon>Fungi</taxon>
        <taxon>Dikarya</taxon>
        <taxon>Basidiomycota</taxon>
        <taxon>Agaricomycotina</taxon>
        <taxon>Agaricomycetes</taxon>
        <taxon>Agaricomycetidae</taxon>
        <taxon>Boletales</taxon>
        <taxon>Coniophorineae</taxon>
        <taxon>Coniophoraceae</taxon>
        <taxon>Coniophora</taxon>
    </lineage>
</organism>
<feature type="compositionally biased region" description="Basic and acidic residues" evidence="1">
    <location>
        <begin position="17"/>
        <end position="38"/>
    </location>
</feature>
<name>A0A5M3N8C7_CONPW</name>
<dbReference type="GeneID" id="19208742"/>
<keyword evidence="3" id="KW-1185">Reference proteome</keyword>
<feature type="region of interest" description="Disordered" evidence="1">
    <location>
        <begin position="56"/>
        <end position="264"/>
    </location>
</feature>
<feature type="compositionally biased region" description="Polar residues" evidence="1">
    <location>
        <begin position="219"/>
        <end position="231"/>
    </location>
</feature>
<protein>
    <submittedName>
        <fullName evidence="2">Uncharacterized protein</fullName>
    </submittedName>
</protein>
<comment type="caution">
    <text evidence="2">The sequence shown here is derived from an EMBL/GenBank/DDBJ whole genome shotgun (WGS) entry which is preliminary data.</text>
</comment>
<reference evidence="3" key="1">
    <citation type="journal article" date="2012" name="Science">
        <title>The Paleozoic origin of enzymatic lignin decomposition reconstructed from 31 fungal genomes.</title>
        <authorList>
            <person name="Floudas D."/>
            <person name="Binder M."/>
            <person name="Riley R."/>
            <person name="Barry K."/>
            <person name="Blanchette R.A."/>
            <person name="Henrissat B."/>
            <person name="Martinez A.T."/>
            <person name="Otillar R."/>
            <person name="Spatafora J.W."/>
            <person name="Yadav J.S."/>
            <person name="Aerts A."/>
            <person name="Benoit I."/>
            <person name="Boyd A."/>
            <person name="Carlson A."/>
            <person name="Copeland A."/>
            <person name="Coutinho P.M."/>
            <person name="de Vries R.P."/>
            <person name="Ferreira P."/>
            <person name="Findley K."/>
            <person name="Foster B."/>
            <person name="Gaskell J."/>
            <person name="Glotzer D."/>
            <person name="Gorecki P."/>
            <person name="Heitman J."/>
            <person name="Hesse C."/>
            <person name="Hori C."/>
            <person name="Igarashi K."/>
            <person name="Jurgens J.A."/>
            <person name="Kallen N."/>
            <person name="Kersten P."/>
            <person name="Kohler A."/>
            <person name="Kuees U."/>
            <person name="Kumar T.K.A."/>
            <person name="Kuo A."/>
            <person name="LaButti K."/>
            <person name="Larrondo L.F."/>
            <person name="Lindquist E."/>
            <person name="Ling A."/>
            <person name="Lombard V."/>
            <person name="Lucas S."/>
            <person name="Lundell T."/>
            <person name="Martin R."/>
            <person name="McLaughlin D.J."/>
            <person name="Morgenstern I."/>
            <person name="Morin E."/>
            <person name="Murat C."/>
            <person name="Nagy L.G."/>
            <person name="Nolan M."/>
            <person name="Ohm R.A."/>
            <person name="Patyshakuliyeva A."/>
            <person name="Rokas A."/>
            <person name="Ruiz-Duenas F.J."/>
            <person name="Sabat G."/>
            <person name="Salamov A."/>
            <person name="Samejima M."/>
            <person name="Schmutz J."/>
            <person name="Slot J.C."/>
            <person name="St John F."/>
            <person name="Stenlid J."/>
            <person name="Sun H."/>
            <person name="Sun S."/>
            <person name="Syed K."/>
            <person name="Tsang A."/>
            <person name="Wiebenga A."/>
            <person name="Young D."/>
            <person name="Pisabarro A."/>
            <person name="Eastwood D.C."/>
            <person name="Martin F."/>
            <person name="Cullen D."/>
            <person name="Grigoriev I.V."/>
            <person name="Hibbett D.S."/>
        </authorList>
    </citation>
    <scope>NUCLEOTIDE SEQUENCE [LARGE SCALE GENOMIC DNA]</scope>
    <source>
        <strain evidence="3">RWD-64-598 SS2</strain>
    </source>
</reference>
<dbReference type="AlphaFoldDB" id="A0A5M3N8C7"/>
<dbReference type="EMBL" id="JH711573">
    <property type="protein sequence ID" value="EIW87364.1"/>
    <property type="molecule type" value="Genomic_DNA"/>
</dbReference>
<dbReference type="Proteomes" id="UP000053558">
    <property type="component" value="Unassembled WGS sequence"/>
</dbReference>
<dbReference type="KEGG" id="cput:CONPUDRAFT_69591"/>
<dbReference type="RefSeq" id="XP_007762712.1">
    <property type="nucleotide sequence ID" value="XM_007764522.1"/>
</dbReference>
<evidence type="ECO:0000313" key="2">
    <source>
        <dbReference type="EMBL" id="EIW87364.1"/>
    </source>
</evidence>
<accession>A0A5M3N8C7</accession>
<feature type="compositionally biased region" description="Basic and acidic residues" evidence="1">
    <location>
        <begin position="71"/>
        <end position="117"/>
    </location>
</feature>